<protein>
    <submittedName>
        <fullName evidence="2">DSBH domain containing protein</fullName>
    </submittedName>
    <submittedName>
        <fullName evidence="3">Mannose-6-phosphate isomerase-like protein (Cupin superfamily)</fullName>
    </submittedName>
</protein>
<evidence type="ECO:0000313" key="5">
    <source>
        <dbReference type="Proteomes" id="UP000239997"/>
    </source>
</evidence>
<dbReference type="Pfam" id="PF07883">
    <property type="entry name" value="Cupin_2"/>
    <property type="match status" value="1"/>
</dbReference>
<dbReference type="PANTHER" id="PTHR36114">
    <property type="entry name" value="16.7 KDA PROTEIN IN WHIE LOCUS"/>
    <property type="match status" value="1"/>
</dbReference>
<reference evidence="3 5" key="2">
    <citation type="submission" date="2018-03" db="EMBL/GenBank/DDBJ databases">
        <title>Genomic Encyclopedia of Archaeal and Bacterial Type Strains, Phase II (KMG-II): from individual species to whole genera.</title>
        <authorList>
            <person name="Goeker M."/>
        </authorList>
    </citation>
    <scope>NUCLEOTIDE SEQUENCE [LARGE SCALE GENOMIC DNA]</scope>
    <source>
        <strain evidence="3 5">DSM 22727</strain>
    </source>
</reference>
<name>A0A090QXW0_NONUL</name>
<dbReference type="Gene3D" id="2.60.120.10">
    <property type="entry name" value="Jelly Rolls"/>
    <property type="match status" value="1"/>
</dbReference>
<dbReference type="InterPro" id="IPR014710">
    <property type="entry name" value="RmlC-like_jellyroll"/>
</dbReference>
<sequence length="128" mass="14963">MLGFFLRRIMSAINLNEKLTLFQETWTPKIIGELNGQQVKLAKLKGEFVWHQHENEDELFYVVKGQLIIELRDQTITLKEGEMYIVPRGVEHKPIAHEEVHVMLFEPASTAHTGDIEHELTKDELDWI</sequence>
<evidence type="ECO:0000313" key="3">
    <source>
        <dbReference type="EMBL" id="PRX15741.1"/>
    </source>
</evidence>
<dbReference type="CDD" id="cd02226">
    <property type="entry name" value="cupin_YdbB-like"/>
    <property type="match status" value="1"/>
</dbReference>
<dbReference type="Proteomes" id="UP000239997">
    <property type="component" value="Unassembled WGS sequence"/>
</dbReference>
<keyword evidence="5" id="KW-1185">Reference proteome</keyword>
<organism evidence="2 4">
    <name type="scientific">Nonlabens ulvanivorans</name>
    <name type="common">Persicivirga ulvanivorans</name>
    <dbReference type="NCBI Taxonomy" id="906888"/>
    <lineage>
        <taxon>Bacteria</taxon>
        <taxon>Pseudomonadati</taxon>
        <taxon>Bacteroidota</taxon>
        <taxon>Flavobacteriia</taxon>
        <taxon>Flavobacteriales</taxon>
        <taxon>Flavobacteriaceae</taxon>
        <taxon>Nonlabens</taxon>
    </lineage>
</organism>
<dbReference type="EMBL" id="BBMM01000004">
    <property type="protein sequence ID" value="GAL00277.1"/>
    <property type="molecule type" value="Genomic_DNA"/>
</dbReference>
<accession>A0A090QXW0</accession>
<proteinExistence type="predicted"/>
<dbReference type="InterPro" id="IPR013096">
    <property type="entry name" value="Cupin_2"/>
</dbReference>
<feature type="domain" description="Cupin type-2" evidence="1">
    <location>
        <begin position="46"/>
        <end position="103"/>
    </location>
</feature>
<dbReference type="SUPFAM" id="SSF51182">
    <property type="entry name" value="RmlC-like cupins"/>
    <property type="match status" value="1"/>
</dbReference>
<comment type="caution">
    <text evidence="2">The sequence shown here is derived from an EMBL/GenBank/DDBJ whole genome shotgun (WGS) entry which is preliminary data.</text>
</comment>
<evidence type="ECO:0000259" key="1">
    <source>
        <dbReference type="Pfam" id="PF07883"/>
    </source>
</evidence>
<dbReference type="AlphaFoldDB" id="A0A090QXW0"/>
<evidence type="ECO:0000313" key="4">
    <source>
        <dbReference type="Proteomes" id="UP000029226"/>
    </source>
</evidence>
<dbReference type="InterPro" id="IPR011051">
    <property type="entry name" value="RmlC_Cupin_sf"/>
</dbReference>
<evidence type="ECO:0000313" key="2">
    <source>
        <dbReference type="EMBL" id="GAL00277.1"/>
    </source>
</evidence>
<dbReference type="EMBL" id="PVNA01000001">
    <property type="protein sequence ID" value="PRX15741.1"/>
    <property type="molecule type" value="Genomic_DNA"/>
</dbReference>
<gene>
    <name evidence="2" type="ORF">JCM19314_531</name>
    <name evidence="3" type="ORF">LY02_00964</name>
</gene>
<dbReference type="Proteomes" id="UP000029226">
    <property type="component" value="Unassembled WGS sequence"/>
</dbReference>
<dbReference type="InterPro" id="IPR052044">
    <property type="entry name" value="PKS_Associated_Protein"/>
</dbReference>
<reference evidence="2 4" key="1">
    <citation type="journal article" date="2014" name="Genome Announc.">
        <title>Draft Genome Sequences of Marine Flavobacterium Nonlabens Strains NR17, NR24, NR27, NR32, NR33, and Ara13.</title>
        <authorList>
            <person name="Nakanishi M."/>
            <person name="Meirelles P."/>
            <person name="Suzuki R."/>
            <person name="Takatani N."/>
            <person name="Mino S."/>
            <person name="Suda W."/>
            <person name="Oshima K."/>
            <person name="Hattori M."/>
            <person name="Ohkuma M."/>
            <person name="Hosokawa M."/>
            <person name="Miyashita K."/>
            <person name="Thompson F.L."/>
            <person name="Niwa A."/>
            <person name="Sawabe T."/>
            <person name="Sawabe T."/>
        </authorList>
    </citation>
    <scope>NUCLEOTIDE SEQUENCE [LARGE SCALE GENOMIC DNA]</scope>
    <source>
        <strain evidence="2">JCM 19314</strain>
        <strain evidence="4">JCM19314</strain>
    </source>
</reference>
<dbReference type="PANTHER" id="PTHR36114:SF1">
    <property type="entry name" value="16.7 KDA PROTEIN IN WHIE LOCUS"/>
    <property type="match status" value="1"/>
</dbReference>